<reference evidence="10" key="1">
    <citation type="submission" date="2020-04" db="EMBL/GenBank/DDBJ databases">
        <authorList>
            <person name="Zhang T."/>
        </authorList>
    </citation>
    <scope>NUCLEOTIDE SEQUENCE</scope>
    <source>
        <strain evidence="10">HKST-UBA02</strain>
    </source>
</reference>
<dbReference type="PROSITE" id="PS50890">
    <property type="entry name" value="PUA"/>
    <property type="match status" value="1"/>
</dbReference>
<keyword evidence="7 8" id="KW-0067">ATP-binding</keyword>
<dbReference type="PIRSF" id="PIRSF000729">
    <property type="entry name" value="GK"/>
    <property type="match status" value="1"/>
</dbReference>
<dbReference type="InterPro" id="IPR036974">
    <property type="entry name" value="PUA_sf"/>
</dbReference>
<dbReference type="SUPFAM" id="SSF53633">
    <property type="entry name" value="Carbamate kinase-like"/>
    <property type="match status" value="1"/>
</dbReference>
<dbReference type="GO" id="GO:0004349">
    <property type="term" value="F:glutamate 5-kinase activity"/>
    <property type="evidence" value="ECO:0007669"/>
    <property type="project" value="UniProtKB-UniRule"/>
</dbReference>
<name>A0A956SFR5_UNCEI</name>
<feature type="binding site" evidence="8">
    <location>
        <position position="162"/>
    </location>
    <ligand>
        <name>substrate</name>
    </ligand>
</feature>
<evidence type="ECO:0000256" key="6">
    <source>
        <dbReference type="ARBA" id="ARBA00022777"/>
    </source>
</evidence>
<organism evidence="10 11">
    <name type="scientific">Eiseniibacteriota bacterium</name>
    <dbReference type="NCBI Taxonomy" id="2212470"/>
    <lineage>
        <taxon>Bacteria</taxon>
        <taxon>Candidatus Eiseniibacteriota</taxon>
    </lineage>
</organism>
<dbReference type="GO" id="GO:0003723">
    <property type="term" value="F:RNA binding"/>
    <property type="evidence" value="ECO:0007669"/>
    <property type="project" value="InterPro"/>
</dbReference>
<dbReference type="SUPFAM" id="SSF88697">
    <property type="entry name" value="PUA domain-like"/>
    <property type="match status" value="1"/>
</dbReference>
<evidence type="ECO:0000256" key="4">
    <source>
        <dbReference type="ARBA" id="ARBA00022679"/>
    </source>
</evidence>
<dbReference type="InterPro" id="IPR019797">
    <property type="entry name" value="Glutamate_5-kinase_CS"/>
</dbReference>
<comment type="caution">
    <text evidence="8">Lacks conserved residue(s) required for the propagation of feature annotation.</text>
</comment>
<comment type="similarity">
    <text evidence="8">Belongs to the glutamate 5-kinase family.</text>
</comment>
<dbReference type="GO" id="GO:0005829">
    <property type="term" value="C:cytosol"/>
    <property type="evidence" value="ECO:0007669"/>
    <property type="project" value="TreeGrafter"/>
</dbReference>
<dbReference type="PANTHER" id="PTHR43654">
    <property type="entry name" value="GLUTAMATE 5-KINASE"/>
    <property type="match status" value="1"/>
</dbReference>
<dbReference type="InterPro" id="IPR001057">
    <property type="entry name" value="Glu/AcGlu_kinase"/>
</dbReference>
<dbReference type="InterPro" id="IPR001048">
    <property type="entry name" value="Asp/Glu/Uridylate_kinase"/>
</dbReference>
<dbReference type="InterPro" id="IPR036393">
    <property type="entry name" value="AceGlu_kinase-like_sf"/>
</dbReference>
<feature type="binding site" evidence="8">
    <location>
        <position position="36"/>
    </location>
    <ligand>
        <name>ATP</name>
        <dbReference type="ChEBI" id="CHEBI:30616"/>
    </ligand>
</feature>
<protein>
    <recommendedName>
        <fullName evidence="8">Glutamate 5-kinase</fullName>
        <ecNumber evidence="8">2.7.2.11</ecNumber>
    </recommendedName>
    <alternativeName>
        <fullName evidence="8">Gamma-glutamyl kinase</fullName>
        <shortName evidence="8">GK</shortName>
    </alternativeName>
</protein>
<dbReference type="SMART" id="SM00359">
    <property type="entry name" value="PUA"/>
    <property type="match status" value="1"/>
</dbReference>
<dbReference type="PANTHER" id="PTHR43654:SF1">
    <property type="entry name" value="ISOPENTENYL PHOSPHATE KINASE"/>
    <property type="match status" value="1"/>
</dbReference>
<dbReference type="AlphaFoldDB" id="A0A956SFR5"/>
<keyword evidence="6 8" id="KW-0418">Kinase</keyword>
<dbReference type="GO" id="GO:0005524">
    <property type="term" value="F:ATP binding"/>
    <property type="evidence" value="ECO:0007669"/>
    <property type="project" value="UniProtKB-KW"/>
</dbReference>
<keyword evidence="2 8" id="KW-0028">Amino-acid biosynthesis</keyword>
<gene>
    <name evidence="8 10" type="primary">proB</name>
    <name evidence="10" type="ORF">KDA27_22435</name>
</gene>
<keyword evidence="5 8" id="KW-0547">Nucleotide-binding</keyword>
<dbReference type="EMBL" id="JAGQHS010000186">
    <property type="protein sequence ID" value="MCA9758571.1"/>
    <property type="molecule type" value="Genomic_DNA"/>
</dbReference>
<reference evidence="10" key="2">
    <citation type="journal article" date="2021" name="Microbiome">
        <title>Successional dynamics and alternative stable states in a saline activated sludge microbial community over 9 years.</title>
        <authorList>
            <person name="Wang Y."/>
            <person name="Ye J."/>
            <person name="Ju F."/>
            <person name="Liu L."/>
            <person name="Boyd J.A."/>
            <person name="Deng Y."/>
            <person name="Parks D.H."/>
            <person name="Jiang X."/>
            <person name="Yin X."/>
            <person name="Woodcroft B.J."/>
            <person name="Tyson G.W."/>
            <person name="Hugenholtz P."/>
            <person name="Polz M.F."/>
            <person name="Zhang T."/>
        </authorList>
    </citation>
    <scope>NUCLEOTIDE SEQUENCE</scope>
    <source>
        <strain evidence="10">HKST-UBA02</strain>
    </source>
</reference>
<dbReference type="NCBIfam" id="TIGR01027">
    <property type="entry name" value="proB"/>
    <property type="match status" value="1"/>
</dbReference>
<evidence type="ECO:0000259" key="9">
    <source>
        <dbReference type="SMART" id="SM00359"/>
    </source>
</evidence>
<dbReference type="CDD" id="cd21157">
    <property type="entry name" value="PUA_G5K"/>
    <property type="match status" value="1"/>
</dbReference>
<dbReference type="Gene3D" id="3.40.1160.10">
    <property type="entry name" value="Acetylglutamate kinase-like"/>
    <property type="match status" value="1"/>
</dbReference>
<evidence type="ECO:0000256" key="7">
    <source>
        <dbReference type="ARBA" id="ARBA00022840"/>
    </source>
</evidence>
<dbReference type="Pfam" id="PF01472">
    <property type="entry name" value="PUA"/>
    <property type="match status" value="1"/>
</dbReference>
<dbReference type="InterPro" id="IPR015947">
    <property type="entry name" value="PUA-like_sf"/>
</dbReference>
<evidence type="ECO:0000313" key="10">
    <source>
        <dbReference type="EMBL" id="MCA9758571.1"/>
    </source>
</evidence>
<dbReference type="PRINTS" id="PR00474">
    <property type="entry name" value="GLU5KINASE"/>
</dbReference>
<dbReference type="InterPro" id="IPR005715">
    <property type="entry name" value="Glu_5kinase/COase_Synthase"/>
</dbReference>
<dbReference type="CDD" id="cd04242">
    <property type="entry name" value="AAK_G5K_ProB"/>
    <property type="match status" value="1"/>
</dbReference>
<dbReference type="PROSITE" id="PS00902">
    <property type="entry name" value="GLUTAMATE_5_KINASE"/>
    <property type="match status" value="1"/>
</dbReference>
<comment type="function">
    <text evidence="8">Catalyzes the transfer of a phosphate group to glutamate to form L-glutamate 5-phosphate.</text>
</comment>
<dbReference type="Proteomes" id="UP000739538">
    <property type="component" value="Unassembled WGS sequence"/>
</dbReference>
<dbReference type="GO" id="GO:0055129">
    <property type="term" value="P:L-proline biosynthetic process"/>
    <property type="evidence" value="ECO:0007669"/>
    <property type="project" value="UniProtKB-UniRule"/>
</dbReference>
<keyword evidence="1 8" id="KW-0963">Cytoplasm</keyword>
<accession>A0A956SFR5</accession>
<dbReference type="FunFam" id="3.40.1160.10:FF:000006">
    <property type="entry name" value="Glutamate 5-kinase"/>
    <property type="match status" value="1"/>
</dbReference>
<feature type="domain" description="PUA" evidence="9">
    <location>
        <begin position="296"/>
        <end position="379"/>
    </location>
</feature>
<comment type="pathway">
    <text evidence="8">Amino-acid biosynthesis; L-proline biosynthesis; L-glutamate 5-semialdehyde from L-glutamate: step 1/2.</text>
</comment>
<dbReference type="EC" id="2.7.2.11" evidence="8"/>
<dbReference type="InterPro" id="IPR002478">
    <property type="entry name" value="PUA"/>
</dbReference>
<dbReference type="Gene3D" id="2.30.130.10">
    <property type="entry name" value="PUA domain"/>
    <property type="match status" value="1"/>
</dbReference>
<dbReference type="InterPro" id="IPR041739">
    <property type="entry name" value="G5K_ProB"/>
</dbReference>
<keyword evidence="3 8" id="KW-0641">Proline biosynthesis</keyword>
<evidence type="ECO:0000256" key="3">
    <source>
        <dbReference type="ARBA" id="ARBA00022650"/>
    </source>
</evidence>
<comment type="catalytic activity">
    <reaction evidence="8">
        <text>L-glutamate + ATP = L-glutamyl 5-phosphate + ADP</text>
        <dbReference type="Rhea" id="RHEA:14877"/>
        <dbReference type="ChEBI" id="CHEBI:29985"/>
        <dbReference type="ChEBI" id="CHEBI:30616"/>
        <dbReference type="ChEBI" id="CHEBI:58274"/>
        <dbReference type="ChEBI" id="CHEBI:456216"/>
        <dbReference type="EC" id="2.7.2.11"/>
    </reaction>
</comment>
<dbReference type="InterPro" id="IPR011529">
    <property type="entry name" value="Glu_5kinase"/>
</dbReference>
<evidence type="ECO:0000256" key="2">
    <source>
        <dbReference type="ARBA" id="ARBA00022605"/>
    </source>
</evidence>
<evidence type="ECO:0000256" key="5">
    <source>
        <dbReference type="ARBA" id="ARBA00022741"/>
    </source>
</evidence>
<feature type="binding site" evidence="8">
    <location>
        <position position="174"/>
    </location>
    <ligand>
        <name>substrate</name>
    </ligand>
</feature>
<proteinExistence type="inferred from homology"/>
<comment type="caution">
    <text evidence="10">The sequence shown here is derived from an EMBL/GenBank/DDBJ whole genome shotgun (WGS) entry which is preliminary data.</text>
</comment>
<comment type="subcellular location">
    <subcellularLocation>
        <location evidence="8">Cytoplasm</location>
    </subcellularLocation>
</comment>
<dbReference type="Pfam" id="PF00696">
    <property type="entry name" value="AA_kinase"/>
    <property type="match status" value="1"/>
</dbReference>
<sequence length="395" mass="41647">MTSRTLRPSTDNVKPDSVGGGDVNASVLPVRRVVVKVGSAVIAGKGRLRPKIIAMLAHDVAVCRRKGVDVVLVVSGAVAAGFRGLGLTSPPSGVVERQAAASIGQPRLMARIAEEFASHRTPVAQLLLSAEDIENRRRFLSARHTLQSLLANGVVPVLNENDALSDDERQVGDNDHLAALVTSLVSADLLVILSKVPGLLAGGNGQVVPRVDFDDDAGTHVDGTRTDTGVGGMGAKISAARIAGRWNVPTVIAEGTKAGTLPEILAGSSVGTLFVPRGHVLSARKKWIAVRSRSRGVLVVDDGARRAMVERGASLLPVGIRAVEGEFAIGSRVDLRTEGQPPFGVGLVSYSADEIRKIQGRKVSEIEPALGYVYVDEVVQRDDLVLYRDKEGVSE</sequence>
<keyword evidence="4 8" id="KW-0808">Transferase</keyword>
<evidence type="ECO:0000256" key="1">
    <source>
        <dbReference type="ARBA" id="ARBA00022490"/>
    </source>
</evidence>
<evidence type="ECO:0000313" key="11">
    <source>
        <dbReference type="Proteomes" id="UP000739538"/>
    </source>
</evidence>
<dbReference type="HAMAP" id="MF_00456">
    <property type="entry name" value="ProB"/>
    <property type="match status" value="1"/>
</dbReference>
<evidence type="ECO:0000256" key="8">
    <source>
        <dbReference type="HAMAP-Rule" id="MF_00456"/>
    </source>
</evidence>
<feature type="binding site" evidence="8">
    <location>
        <position position="75"/>
    </location>
    <ligand>
        <name>substrate</name>
    </ligand>
</feature>